<dbReference type="OrthoDB" id="9940673at2"/>
<evidence type="ECO:0000313" key="2">
    <source>
        <dbReference type="Proteomes" id="UP000245133"/>
    </source>
</evidence>
<protein>
    <recommendedName>
        <fullName evidence="3">Immunity protein 30 domain-containing protein</fullName>
    </recommendedName>
</protein>
<reference evidence="1 2" key="1">
    <citation type="submission" date="2018-02" db="EMBL/GenBank/DDBJ databases">
        <title>Novel Leptospira species isolated from soil and water in Japan.</title>
        <authorList>
            <person name="Nakao R."/>
            <person name="Masuzawa T."/>
        </authorList>
    </citation>
    <scope>NUCLEOTIDE SEQUENCE [LARGE SCALE GENOMIC DNA]</scope>
    <source>
        <strain evidence="1 2">YH101</strain>
    </source>
</reference>
<organism evidence="1 2">
    <name type="scientific">Leptospira ryugenii</name>
    <dbReference type="NCBI Taxonomy" id="1917863"/>
    <lineage>
        <taxon>Bacteria</taxon>
        <taxon>Pseudomonadati</taxon>
        <taxon>Spirochaetota</taxon>
        <taxon>Spirochaetia</taxon>
        <taxon>Leptospirales</taxon>
        <taxon>Leptospiraceae</taxon>
        <taxon>Leptospira</taxon>
    </lineage>
</organism>
<comment type="caution">
    <text evidence="1">The sequence shown here is derived from an EMBL/GenBank/DDBJ whole genome shotgun (WGS) entry which is preliminary data.</text>
</comment>
<accession>A0A2P2E1G6</accession>
<dbReference type="EMBL" id="BFBB01000007">
    <property type="protein sequence ID" value="GBF50733.1"/>
    <property type="molecule type" value="Genomic_DNA"/>
</dbReference>
<dbReference type="AlphaFoldDB" id="A0A2P2E1G6"/>
<sequence length="168" mass="19317">MNPESSKQNFLPILKQINDGEQNRYGEIEYVHSEDKRLSLLKSLLPAIETQKFEKKEKQTLTSIIYWYLNGTVGEFDTVCTIFLPLYHIDMVRKGFADHLADNMALHHQISNIQNIFRTIQKNAIPAKEWIEDAIICLGKEKAKGDTEAESLLSSLRNFLGYPSNETK</sequence>
<proteinExistence type="predicted"/>
<gene>
    <name evidence="1" type="ORF">LPTSP4_22600</name>
</gene>
<evidence type="ECO:0000313" key="1">
    <source>
        <dbReference type="EMBL" id="GBF50733.1"/>
    </source>
</evidence>
<keyword evidence="2" id="KW-1185">Reference proteome</keyword>
<dbReference type="Proteomes" id="UP000245133">
    <property type="component" value="Unassembled WGS sequence"/>
</dbReference>
<name>A0A2P2E1G6_9LEPT</name>
<evidence type="ECO:0008006" key="3">
    <source>
        <dbReference type="Google" id="ProtNLM"/>
    </source>
</evidence>
<dbReference type="RefSeq" id="WP_108976726.1">
    <property type="nucleotide sequence ID" value="NZ_BFBB01000007.1"/>
</dbReference>